<evidence type="ECO:0000256" key="1">
    <source>
        <dbReference type="SAM" id="Phobius"/>
    </source>
</evidence>
<evidence type="ECO:0000313" key="2">
    <source>
        <dbReference type="EMBL" id="OHA47823.1"/>
    </source>
</evidence>
<feature type="transmembrane region" description="Helical" evidence="1">
    <location>
        <begin position="12"/>
        <end position="31"/>
    </location>
</feature>
<gene>
    <name evidence="2" type="ORF">A2806_02125</name>
</gene>
<evidence type="ECO:0000313" key="3">
    <source>
        <dbReference type="Proteomes" id="UP000177629"/>
    </source>
</evidence>
<sequence>MSRGTRQIIVRAAILIALIAIPLTALYAMGWRLSLREGAIVKTGALAVFPFPYGTTVSVETKRSKTTSAISSKAYFANLIPGSLNIEAMRAGFTPWKKIAAIEPGKTLLFPFAQLWPQKLDVIATRSAAFPSTIISSPKQSFLLLISNDGLKVVDDKDLTVLFSTQDISAVTAVWANESPKATTVLENGTTVLVDLEDKQNPHISPLPAGLSDALVRGDGKMLAARSGQNLVVLGLLNPAPQKTLMRNVIAFGWDASHIIALDTEGYLWRINSENPEEKTQLTNSAIKTPDAPIKIITHEGKITIYAQNGPLWFLDTDQTQALQLHERVLGFEFSPSGEKILFRTPNEVRVHFLKERPEQPQRKKGDETLILRASRDLLDASFAPGEEHVIVSTSQDIRIFELDERGGRNSATILNETIGALDVDLRIQSLFVAFPDGRLVRFRIPTRPTIDIGGAIGL</sequence>
<accession>A0A1G2PHS7</accession>
<keyword evidence="1" id="KW-0472">Membrane</keyword>
<protein>
    <recommendedName>
        <fullName evidence="4">PEGA domain-containing protein</fullName>
    </recommendedName>
</protein>
<organism evidence="2 3">
    <name type="scientific">Candidatus Terrybacteria bacterium RIFCSPHIGHO2_01_FULL_48_17</name>
    <dbReference type="NCBI Taxonomy" id="1802362"/>
    <lineage>
        <taxon>Bacteria</taxon>
        <taxon>Candidatus Terryibacteriota</taxon>
    </lineage>
</organism>
<keyword evidence="1" id="KW-0812">Transmembrane</keyword>
<proteinExistence type="predicted"/>
<dbReference type="EMBL" id="MHSS01000013">
    <property type="protein sequence ID" value="OHA47823.1"/>
    <property type="molecule type" value="Genomic_DNA"/>
</dbReference>
<keyword evidence="1" id="KW-1133">Transmembrane helix</keyword>
<dbReference type="SUPFAM" id="SSF69322">
    <property type="entry name" value="Tricorn protease domain 2"/>
    <property type="match status" value="1"/>
</dbReference>
<comment type="caution">
    <text evidence="2">The sequence shown here is derived from an EMBL/GenBank/DDBJ whole genome shotgun (WGS) entry which is preliminary data.</text>
</comment>
<dbReference type="Proteomes" id="UP000177629">
    <property type="component" value="Unassembled WGS sequence"/>
</dbReference>
<reference evidence="2 3" key="1">
    <citation type="journal article" date="2016" name="Nat. Commun.">
        <title>Thousands of microbial genomes shed light on interconnected biogeochemical processes in an aquifer system.</title>
        <authorList>
            <person name="Anantharaman K."/>
            <person name="Brown C.T."/>
            <person name="Hug L.A."/>
            <person name="Sharon I."/>
            <person name="Castelle C.J."/>
            <person name="Probst A.J."/>
            <person name="Thomas B.C."/>
            <person name="Singh A."/>
            <person name="Wilkins M.J."/>
            <person name="Karaoz U."/>
            <person name="Brodie E.L."/>
            <person name="Williams K.H."/>
            <person name="Hubbard S.S."/>
            <person name="Banfield J.F."/>
        </authorList>
    </citation>
    <scope>NUCLEOTIDE SEQUENCE [LARGE SCALE GENOMIC DNA]</scope>
</reference>
<name>A0A1G2PHS7_9BACT</name>
<evidence type="ECO:0008006" key="4">
    <source>
        <dbReference type="Google" id="ProtNLM"/>
    </source>
</evidence>
<dbReference type="AlphaFoldDB" id="A0A1G2PHS7"/>